<evidence type="ECO:0000313" key="2">
    <source>
        <dbReference type="Proteomes" id="UP000018888"/>
    </source>
</evidence>
<organism evidence="1 2">
    <name type="scientific">Rhizophagus irregularis (strain DAOM 181602 / DAOM 197198 / MUCL 43194)</name>
    <name type="common">Arbuscular mycorrhizal fungus</name>
    <name type="synonym">Glomus intraradices</name>
    <dbReference type="NCBI Taxonomy" id="747089"/>
    <lineage>
        <taxon>Eukaryota</taxon>
        <taxon>Fungi</taxon>
        <taxon>Fungi incertae sedis</taxon>
        <taxon>Mucoromycota</taxon>
        <taxon>Glomeromycotina</taxon>
        <taxon>Glomeromycetes</taxon>
        <taxon>Glomerales</taxon>
        <taxon>Glomeraceae</taxon>
        <taxon>Rhizophagus</taxon>
    </lineage>
</organism>
<dbReference type="Proteomes" id="UP000018888">
    <property type="component" value="Unassembled WGS sequence"/>
</dbReference>
<dbReference type="AlphaFoldDB" id="A0A2P4PXJ8"/>
<keyword evidence="2" id="KW-1185">Reference proteome</keyword>
<protein>
    <submittedName>
        <fullName evidence="1">Uncharacterized protein</fullName>
    </submittedName>
</protein>
<reference evidence="1 2" key="2">
    <citation type="journal article" date="2018" name="New Phytol.">
        <title>High intraspecific genome diversity in the model arbuscular mycorrhizal symbiont Rhizophagus irregularis.</title>
        <authorList>
            <person name="Chen E.C.H."/>
            <person name="Morin E."/>
            <person name="Beaudet D."/>
            <person name="Noel J."/>
            <person name="Yildirir G."/>
            <person name="Ndikumana S."/>
            <person name="Charron P."/>
            <person name="St-Onge C."/>
            <person name="Giorgi J."/>
            <person name="Kruger M."/>
            <person name="Marton T."/>
            <person name="Ropars J."/>
            <person name="Grigoriev I.V."/>
            <person name="Hainaut M."/>
            <person name="Henrissat B."/>
            <person name="Roux C."/>
            <person name="Martin F."/>
            <person name="Corradi N."/>
        </authorList>
    </citation>
    <scope>NUCLEOTIDE SEQUENCE [LARGE SCALE GENOMIC DNA]</scope>
    <source>
        <strain evidence="1 2">DAOM 197198</strain>
    </source>
</reference>
<proteinExistence type="predicted"/>
<comment type="caution">
    <text evidence="1">The sequence shown here is derived from an EMBL/GenBank/DDBJ whole genome shotgun (WGS) entry which is preliminary data.</text>
</comment>
<sequence>MIFQRDHHVYLEVMGLLHRYHYYSRRFAVPVFVFLKKEIHRINDAIPKFYFLASSATLRLDFYILPNRSQHHFQFFHHE</sequence>
<evidence type="ECO:0000313" key="1">
    <source>
        <dbReference type="EMBL" id="POG70085.1"/>
    </source>
</evidence>
<accession>A0A2P4PXJ8</accession>
<gene>
    <name evidence="1" type="ORF">GLOIN_2v1621024</name>
</gene>
<reference evidence="1 2" key="1">
    <citation type="journal article" date="2013" name="Proc. Natl. Acad. Sci. U.S.A.">
        <title>Genome of an arbuscular mycorrhizal fungus provides insight into the oldest plant symbiosis.</title>
        <authorList>
            <person name="Tisserant E."/>
            <person name="Malbreil M."/>
            <person name="Kuo A."/>
            <person name="Kohler A."/>
            <person name="Symeonidi A."/>
            <person name="Balestrini R."/>
            <person name="Charron P."/>
            <person name="Duensing N."/>
            <person name="Frei Dit Frey N."/>
            <person name="Gianinazzi-Pearson V."/>
            <person name="Gilbert L.B."/>
            <person name="Handa Y."/>
            <person name="Herr J.R."/>
            <person name="Hijri M."/>
            <person name="Koul R."/>
            <person name="Kawaguchi M."/>
            <person name="Krajinski F."/>
            <person name="Lammers P.J."/>
            <person name="Masclaux F.G."/>
            <person name="Murat C."/>
            <person name="Morin E."/>
            <person name="Ndikumana S."/>
            <person name="Pagni M."/>
            <person name="Petitpierre D."/>
            <person name="Requena N."/>
            <person name="Rosikiewicz P."/>
            <person name="Riley R."/>
            <person name="Saito K."/>
            <person name="San Clemente H."/>
            <person name="Shapiro H."/>
            <person name="van Tuinen D."/>
            <person name="Becard G."/>
            <person name="Bonfante P."/>
            <person name="Paszkowski U."/>
            <person name="Shachar-Hill Y.Y."/>
            <person name="Tuskan G.A."/>
            <person name="Young P.W."/>
            <person name="Sanders I.R."/>
            <person name="Henrissat B."/>
            <person name="Rensing S.A."/>
            <person name="Grigoriev I.V."/>
            <person name="Corradi N."/>
            <person name="Roux C."/>
            <person name="Martin F."/>
        </authorList>
    </citation>
    <scope>NUCLEOTIDE SEQUENCE [LARGE SCALE GENOMIC DNA]</scope>
    <source>
        <strain evidence="1 2">DAOM 197198</strain>
    </source>
</reference>
<name>A0A2P4PXJ8_RHIID</name>
<dbReference type="EMBL" id="AUPC02000126">
    <property type="protein sequence ID" value="POG70085.1"/>
    <property type="molecule type" value="Genomic_DNA"/>
</dbReference>